<dbReference type="Pfam" id="PF13468">
    <property type="entry name" value="Glyoxalase_3"/>
    <property type="match status" value="1"/>
</dbReference>
<dbReference type="SUPFAM" id="SSF54593">
    <property type="entry name" value="Glyoxalase/Bleomycin resistance protein/Dihydroxybiphenyl dioxygenase"/>
    <property type="match status" value="1"/>
</dbReference>
<reference evidence="2 3" key="1">
    <citation type="submission" date="2017-06" db="EMBL/GenBank/DDBJ databases">
        <authorList>
            <person name="Kim H.J."/>
            <person name="Triplett B.A."/>
        </authorList>
    </citation>
    <scope>NUCLEOTIDE SEQUENCE [LARGE SCALE GENOMIC DNA]</scope>
    <source>
        <strain evidence="2 3">DSM 44715</strain>
    </source>
</reference>
<organism evidence="2 3">
    <name type="scientific">Actinomadura meyerae</name>
    <dbReference type="NCBI Taxonomy" id="240840"/>
    <lineage>
        <taxon>Bacteria</taxon>
        <taxon>Bacillati</taxon>
        <taxon>Actinomycetota</taxon>
        <taxon>Actinomycetes</taxon>
        <taxon>Streptosporangiales</taxon>
        <taxon>Thermomonosporaceae</taxon>
        <taxon>Actinomadura</taxon>
    </lineage>
</organism>
<proteinExistence type="predicted"/>
<dbReference type="Gene3D" id="3.10.180.10">
    <property type="entry name" value="2,3-Dihydroxybiphenyl 1,2-Dioxygenase, domain 1"/>
    <property type="match status" value="1"/>
</dbReference>
<name>A0A239DEH7_9ACTN</name>
<dbReference type="PANTHER" id="PTHR40265:SF1">
    <property type="entry name" value="GLYOXALASE-LIKE DOMAIN-CONTAINING PROTEIN"/>
    <property type="match status" value="1"/>
</dbReference>
<dbReference type="RefSeq" id="WP_089324524.1">
    <property type="nucleotide sequence ID" value="NZ_FZOR01000002.1"/>
</dbReference>
<sequence length="201" mass="21478">MTDLDHLVYATPDLATTVEQVAERVGVRPVEGGPHIGLGTRNFLLGLGGRSYLEIVGPDPDQSEPAASRPFGVDDLTAPALVAWAVATTDIDAAVARAREAGVDLDAPYEMSRRRPDGTLLSWRLTPPLPGVRPFLIDWGRTAHPTETLPVVPLLSFEIEHPAPEALRTELAALGVTPKVKKSERPGLTAQLDGLTLAPPH</sequence>
<dbReference type="Proteomes" id="UP000198318">
    <property type="component" value="Unassembled WGS sequence"/>
</dbReference>
<evidence type="ECO:0000313" key="3">
    <source>
        <dbReference type="Proteomes" id="UP000198318"/>
    </source>
</evidence>
<accession>A0A239DEH7</accession>
<dbReference type="OrthoDB" id="3227561at2"/>
<keyword evidence="3" id="KW-1185">Reference proteome</keyword>
<protein>
    <submittedName>
        <fullName evidence="2">Glyoxalase-like domain-containing protein</fullName>
    </submittedName>
</protein>
<dbReference type="InterPro" id="IPR025870">
    <property type="entry name" value="Glyoxalase-like_dom"/>
</dbReference>
<dbReference type="PANTHER" id="PTHR40265">
    <property type="entry name" value="BLL2707 PROTEIN"/>
    <property type="match status" value="1"/>
</dbReference>
<dbReference type="AlphaFoldDB" id="A0A239DEH7"/>
<evidence type="ECO:0000259" key="1">
    <source>
        <dbReference type="Pfam" id="PF13468"/>
    </source>
</evidence>
<feature type="domain" description="Glyoxalase-like" evidence="1">
    <location>
        <begin position="4"/>
        <end position="174"/>
    </location>
</feature>
<evidence type="ECO:0000313" key="2">
    <source>
        <dbReference type="EMBL" id="SNS30876.1"/>
    </source>
</evidence>
<dbReference type="EMBL" id="FZOR01000002">
    <property type="protein sequence ID" value="SNS30876.1"/>
    <property type="molecule type" value="Genomic_DNA"/>
</dbReference>
<dbReference type="InterPro" id="IPR029068">
    <property type="entry name" value="Glyas_Bleomycin-R_OHBP_Dase"/>
</dbReference>
<gene>
    <name evidence="2" type="ORF">SAMN05443665_1002268</name>
</gene>